<dbReference type="Pfam" id="PF08388">
    <property type="entry name" value="GIIM"/>
    <property type="match status" value="1"/>
</dbReference>
<evidence type="ECO:0000259" key="1">
    <source>
        <dbReference type="Pfam" id="PF08388"/>
    </source>
</evidence>
<dbReference type="Proteomes" id="UP001160519">
    <property type="component" value="Unassembled WGS sequence"/>
</dbReference>
<proteinExistence type="predicted"/>
<keyword evidence="3" id="KW-1185">Reference proteome</keyword>
<sequence length="63" mass="7479">MRRFLRENLNTKDTLGVLKTVIRVIKGWINYHGVSDNNRRVGQFLERSKRIILQWLNRRGGKG</sequence>
<dbReference type="EMBL" id="JAQSDF010000090">
    <property type="protein sequence ID" value="MDI1232469.1"/>
    <property type="molecule type" value="Genomic_DNA"/>
</dbReference>
<gene>
    <name evidence="2" type="ORF">PSU93_15125</name>
</gene>
<dbReference type="InterPro" id="IPR013597">
    <property type="entry name" value="Mat_intron_G2"/>
</dbReference>
<dbReference type="AlphaFoldDB" id="A0AA43Q698"/>
<protein>
    <submittedName>
        <fullName evidence="2">Group II intron maturase-specific domain-containing protein</fullName>
    </submittedName>
</protein>
<comment type="caution">
    <text evidence="2">The sequence shown here is derived from an EMBL/GenBank/DDBJ whole genome shotgun (WGS) entry which is preliminary data.</text>
</comment>
<reference evidence="2" key="1">
    <citation type="submission" date="2023-01" db="EMBL/GenBank/DDBJ databases">
        <title>Biogeochemical cycle of methane in antarctic sediments.</title>
        <authorList>
            <person name="Roldan D.M."/>
            <person name="Menes R.J."/>
        </authorList>
    </citation>
    <scope>NUCLEOTIDE SEQUENCE [LARGE SCALE GENOMIC DNA]</scope>
    <source>
        <strain evidence="2">K-2018 MAG008</strain>
    </source>
</reference>
<feature type="domain" description="Group II intron maturase-specific" evidence="1">
    <location>
        <begin position="5"/>
        <end position="59"/>
    </location>
</feature>
<organism evidence="2 3">
    <name type="scientific">Candidatus Methylobacter titanis</name>
    <dbReference type="NCBI Taxonomy" id="3053457"/>
    <lineage>
        <taxon>Bacteria</taxon>
        <taxon>Pseudomonadati</taxon>
        <taxon>Pseudomonadota</taxon>
        <taxon>Gammaproteobacteria</taxon>
        <taxon>Methylococcales</taxon>
        <taxon>Methylococcaceae</taxon>
        <taxon>Methylobacter</taxon>
    </lineage>
</organism>
<evidence type="ECO:0000313" key="3">
    <source>
        <dbReference type="Proteomes" id="UP001160519"/>
    </source>
</evidence>
<name>A0AA43Q698_9GAMM</name>
<evidence type="ECO:0000313" key="2">
    <source>
        <dbReference type="EMBL" id="MDI1232469.1"/>
    </source>
</evidence>
<accession>A0AA43Q698</accession>